<sequence length="281" mass="31684">MNNPLLTQHVIIDGRRIATGCHGEGLPVVLLHGTPAHSIIWRNVVPALVEAGLKVHLFDLLGFGASEFPQDQDTSVAAQRILLEKLLDHWGLEQTHMIAHDIGGGVALRLAIDAPQSFRSLTIADIVSYDSWPSASWQHIRTHYAEHAVMNADEHRQLMIRQLRMAVFNKSIMEGEVLEAYLAPITGLIGQQGFYKNQVAHYDSRYTEDFAQRLPRLNIPVQILWGAEDEWQPSRYAHRLHGDIPDSIVQLIDNAGHFLMEDQPLMFAEKAIAFVHKHNLL</sequence>
<feature type="domain" description="AB hydrolase-1" evidence="1">
    <location>
        <begin position="27"/>
        <end position="131"/>
    </location>
</feature>
<comment type="caution">
    <text evidence="2">The sequence shown here is derived from an EMBL/GenBank/DDBJ whole genome shotgun (WGS) entry which is preliminary data.</text>
</comment>
<gene>
    <name evidence="2" type="ORF">H8S59_26700</name>
</gene>
<evidence type="ECO:0000313" key="3">
    <source>
        <dbReference type="Proteomes" id="UP000651852"/>
    </source>
</evidence>
<keyword evidence="2" id="KW-0378">Hydrolase</keyword>
<dbReference type="SUPFAM" id="SSF53474">
    <property type="entry name" value="alpha/beta-Hydrolases"/>
    <property type="match status" value="1"/>
</dbReference>
<dbReference type="Proteomes" id="UP000651852">
    <property type="component" value="Unassembled WGS sequence"/>
</dbReference>
<organism evidence="2 3">
    <name type="scientific">Pseudomonas folii</name>
    <dbReference type="NCBI Taxonomy" id="2762593"/>
    <lineage>
        <taxon>Bacteria</taxon>
        <taxon>Pseudomonadati</taxon>
        <taxon>Pseudomonadota</taxon>
        <taxon>Gammaproteobacteria</taxon>
        <taxon>Pseudomonadales</taxon>
        <taxon>Pseudomonadaceae</taxon>
        <taxon>Pseudomonas</taxon>
    </lineage>
</organism>
<reference evidence="2 3" key="1">
    <citation type="submission" date="2020-08" db="EMBL/GenBank/DDBJ databases">
        <title>Putative novel bacterial strains isolated from necrotic wheat leaf tissues caused by Xanthomonas translucens.</title>
        <authorList>
            <person name="Tambong J.T."/>
        </authorList>
    </citation>
    <scope>NUCLEOTIDE SEQUENCE [LARGE SCALE GENOMIC DNA]</scope>
    <source>
        <strain evidence="2 3">DOAB 1069</strain>
    </source>
</reference>
<dbReference type="PRINTS" id="PR00111">
    <property type="entry name" value="ABHYDROLASE"/>
</dbReference>
<evidence type="ECO:0000313" key="2">
    <source>
        <dbReference type="EMBL" id="MBC3953377.1"/>
    </source>
</evidence>
<keyword evidence="3" id="KW-1185">Reference proteome</keyword>
<proteinExistence type="predicted"/>
<dbReference type="InterPro" id="IPR000073">
    <property type="entry name" value="AB_hydrolase_1"/>
</dbReference>
<accession>A0ABR7B882</accession>
<dbReference type="PANTHER" id="PTHR43689:SF8">
    <property type="entry name" value="ALPHA_BETA-HYDROLASES SUPERFAMILY PROTEIN"/>
    <property type="match status" value="1"/>
</dbReference>
<dbReference type="InterPro" id="IPR029058">
    <property type="entry name" value="AB_hydrolase_fold"/>
</dbReference>
<dbReference type="Gene3D" id="3.40.50.1820">
    <property type="entry name" value="alpha/beta hydrolase"/>
    <property type="match status" value="1"/>
</dbReference>
<dbReference type="PANTHER" id="PTHR43689">
    <property type="entry name" value="HYDROLASE"/>
    <property type="match status" value="1"/>
</dbReference>
<protein>
    <submittedName>
        <fullName evidence="2">Alpha/beta hydrolase</fullName>
    </submittedName>
</protein>
<evidence type="ECO:0000259" key="1">
    <source>
        <dbReference type="Pfam" id="PF00561"/>
    </source>
</evidence>
<dbReference type="InterPro" id="IPR000639">
    <property type="entry name" value="Epox_hydrolase-like"/>
</dbReference>
<dbReference type="Pfam" id="PF00561">
    <property type="entry name" value="Abhydrolase_1"/>
    <property type="match status" value="1"/>
</dbReference>
<dbReference type="RefSeq" id="WP_187523352.1">
    <property type="nucleotide sequence ID" value="NZ_JACONW010000283.1"/>
</dbReference>
<dbReference type="EMBL" id="JACONW010000283">
    <property type="protein sequence ID" value="MBC3953377.1"/>
    <property type="molecule type" value="Genomic_DNA"/>
</dbReference>
<dbReference type="GO" id="GO:0016787">
    <property type="term" value="F:hydrolase activity"/>
    <property type="evidence" value="ECO:0007669"/>
    <property type="project" value="UniProtKB-KW"/>
</dbReference>
<name>A0ABR7B882_9PSED</name>
<dbReference type="PRINTS" id="PR00412">
    <property type="entry name" value="EPOXHYDRLASE"/>
</dbReference>